<evidence type="ECO:0000313" key="13">
    <source>
        <dbReference type="Proteomes" id="UP000799428"/>
    </source>
</evidence>
<dbReference type="GO" id="GO:0070847">
    <property type="term" value="C:core mediator complex"/>
    <property type="evidence" value="ECO:0007669"/>
    <property type="project" value="TreeGrafter"/>
</dbReference>
<keyword evidence="7 9" id="KW-0539">Nucleus</keyword>
<evidence type="ECO:0000259" key="11">
    <source>
        <dbReference type="Pfam" id="PF08638"/>
    </source>
</evidence>
<evidence type="ECO:0000256" key="7">
    <source>
        <dbReference type="ARBA" id="ARBA00023242"/>
    </source>
</evidence>
<dbReference type="EMBL" id="MU005783">
    <property type="protein sequence ID" value="KAF2704357.1"/>
    <property type="molecule type" value="Genomic_DNA"/>
</dbReference>
<proteinExistence type="inferred from homology"/>
<feature type="compositionally biased region" description="Polar residues" evidence="10">
    <location>
        <begin position="24"/>
        <end position="34"/>
    </location>
</feature>
<dbReference type="OrthoDB" id="205099at2759"/>
<feature type="region of interest" description="Disordered" evidence="10">
    <location>
        <begin position="998"/>
        <end position="1054"/>
    </location>
</feature>
<dbReference type="GO" id="GO:0006357">
    <property type="term" value="P:regulation of transcription by RNA polymerase II"/>
    <property type="evidence" value="ECO:0007669"/>
    <property type="project" value="InterPro"/>
</dbReference>
<gene>
    <name evidence="12" type="ORF">K504DRAFT_390927</name>
</gene>
<feature type="region of interest" description="Disordered" evidence="10">
    <location>
        <begin position="1"/>
        <end position="34"/>
    </location>
</feature>
<dbReference type="Pfam" id="PF08638">
    <property type="entry name" value="Med14"/>
    <property type="match status" value="1"/>
</dbReference>
<evidence type="ECO:0000256" key="8">
    <source>
        <dbReference type="ARBA" id="ARBA00032007"/>
    </source>
</evidence>
<keyword evidence="5 9" id="KW-0010">Activator</keyword>
<dbReference type="InterPro" id="IPR055122">
    <property type="entry name" value="Med14_N"/>
</dbReference>
<dbReference type="PANTHER" id="PTHR12809:SF2">
    <property type="entry name" value="MEDIATOR OF RNA POLYMERASE II TRANSCRIPTION SUBUNIT 14"/>
    <property type="match status" value="1"/>
</dbReference>
<dbReference type="PANTHER" id="PTHR12809">
    <property type="entry name" value="MEDIATOR COMPLEX SUBUNIT"/>
    <property type="match status" value="1"/>
</dbReference>
<evidence type="ECO:0000256" key="5">
    <source>
        <dbReference type="ARBA" id="ARBA00023159"/>
    </source>
</evidence>
<dbReference type="AlphaFoldDB" id="A0A6G1JW13"/>
<feature type="compositionally biased region" description="Basic and acidic residues" evidence="10">
    <location>
        <begin position="13"/>
        <end position="23"/>
    </location>
</feature>
<evidence type="ECO:0000256" key="2">
    <source>
        <dbReference type="ARBA" id="ARBA00007813"/>
    </source>
</evidence>
<comment type="similarity">
    <text evidence="2 9">Belongs to the Mediator complex subunit 14 family.</text>
</comment>
<dbReference type="GO" id="GO:0016592">
    <property type="term" value="C:mediator complex"/>
    <property type="evidence" value="ECO:0007669"/>
    <property type="project" value="UniProtKB-UniRule"/>
</dbReference>
<reference evidence="12" key="1">
    <citation type="journal article" date="2020" name="Stud. Mycol.">
        <title>101 Dothideomycetes genomes: a test case for predicting lifestyles and emergence of pathogens.</title>
        <authorList>
            <person name="Haridas S."/>
            <person name="Albert R."/>
            <person name="Binder M."/>
            <person name="Bloem J."/>
            <person name="Labutti K."/>
            <person name="Salamov A."/>
            <person name="Andreopoulos B."/>
            <person name="Baker S."/>
            <person name="Barry K."/>
            <person name="Bills G."/>
            <person name="Bluhm B."/>
            <person name="Cannon C."/>
            <person name="Castanera R."/>
            <person name="Culley D."/>
            <person name="Daum C."/>
            <person name="Ezra D."/>
            <person name="Gonzalez J."/>
            <person name="Henrissat B."/>
            <person name="Kuo A."/>
            <person name="Liang C."/>
            <person name="Lipzen A."/>
            <person name="Lutzoni F."/>
            <person name="Magnuson J."/>
            <person name="Mondo S."/>
            <person name="Nolan M."/>
            <person name="Ohm R."/>
            <person name="Pangilinan J."/>
            <person name="Park H.-J."/>
            <person name="Ramirez L."/>
            <person name="Alfaro M."/>
            <person name="Sun H."/>
            <person name="Tritt A."/>
            <person name="Yoshinaga Y."/>
            <person name="Zwiers L.-H."/>
            <person name="Turgeon B."/>
            <person name="Goodwin S."/>
            <person name="Spatafora J."/>
            <person name="Crous P."/>
            <person name="Grigoriev I."/>
        </authorList>
    </citation>
    <scope>NUCLEOTIDE SEQUENCE</scope>
    <source>
        <strain evidence="12">CBS 279.74</strain>
    </source>
</reference>
<accession>A0A6G1JW13</accession>
<sequence>MNHSGADGVTGPREGENKKRSYEGKSTSAPAVNGTSMAVRSTVRTTEDQMAHLPPEIIHIAAEFYHPLDKLLTRVAQECFNELQDVVNNLAQMPANSYPNGVASNGHVGANGSQSNSEASKEKRLLLAKFAQEQRAKFIKLLVLTEWSRKSAVGVSKMIDIMSWAQEQARCMNNVDGQLFNIKIHSSGARMPNPDIRTALEVLSTGKAAWIPDMGFVQPEPLSAEKALKVLRYLNTTISIRLNVHESLPRHLRKWHVASGRATFTVDNEFELELFCYSEDTSEPWLFADLRLLFSPAPSITTGSHFFHHFREQCNHTLKTSGLTGCFDFLHNFVLTHKIALLKKQAHELLRIGWAGSLKIEPVHRALVIQYWTDKPGKKNWIEIGLASGKSKNGKISWRGPPISFLTVRWFRAGVEVTDADLRFDWKNLSMERILKKVLALHTGHILQSGRNSLPTQMITKATLSETEPCDCTLEVSLGRPDNKTTVSLEPVTGRYILQPITLMSARTESFINQDRDKELGSAVTQLLAQTLQDAIQRHAQQLGWRPVAKHALRLETVKEAVKFNVLQFSMYWPAGWKTNWALAAVIDSSGESWWIVELGARSATIVYVERLMMETQQVRPPVNRSTLSSVERVALQLLSFRATIRELQAQQKPHSLRSELATCRQSAAVQSFLRGWVLHLRTADLVTSKPGDDPWLQPGIRLMCQGFKSDYKNISHIASGTMVKSVAADMQKLMSASPQKHFTFSENGNFSILLSTPFGQSVFEELKRCLRDLDRLRSFTTTLQKRKMKLISSSLQQVEFQYSEKLSTTVNFGLENNVTVDFKPQNPHNRIRKLLIEIINERVPKFIEHRSGDHTPLDRFCTTLIFTRPILSTLDDLEDLHLLNPAVHSHSTGKYRLSYENPLCSFDIRIRPKHDKVYWQIEDNDRKSADVRPTPERMPSHKRLETLKVALNTLFKSNGKGWFGIRCGIIAELDGIPGALRKLHEVVMSCAMEGGYKPTAENDGKLAPTVGPGPSKEVRPPLSNQNRQQIMGKGFQGKQAMGGRTQPDIIEID</sequence>
<protein>
    <recommendedName>
        <fullName evidence="3 9">Mediator of RNA polymerase II transcription subunit 14</fullName>
    </recommendedName>
    <alternativeName>
        <fullName evidence="8 9">Mediator complex subunit 14</fullName>
    </alternativeName>
</protein>
<evidence type="ECO:0000256" key="4">
    <source>
        <dbReference type="ARBA" id="ARBA00023015"/>
    </source>
</evidence>
<dbReference type="GO" id="GO:0003712">
    <property type="term" value="F:transcription coregulator activity"/>
    <property type="evidence" value="ECO:0007669"/>
    <property type="project" value="UniProtKB-UniRule"/>
</dbReference>
<dbReference type="InterPro" id="IPR013947">
    <property type="entry name" value="Mediator_Med14"/>
</dbReference>
<name>A0A6G1JW13_9PLEO</name>
<evidence type="ECO:0000256" key="10">
    <source>
        <dbReference type="SAM" id="MobiDB-lite"/>
    </source>
</evidence>
<keyword evidence="6 9" id="KW-0804">Transcription</keyword>
<evidence type="ECO:0000256" key="3">
    <source>
        <dbReference type="ARBA" id="ARBA00019619"/>
    </source>
</evidence>
<organism evidence="12 13">
    <name type="scientific">Pleomassaria siparia CBS 279.74</name>
    <dbReference type="NCBI Taxonomy" id="1314801"/>
    <lineage>
        <taxon>Eukaryota</taxon>
        <taxon>Fungi</taxon>
        <taxon>Dikarya</taxon>
        <taxon>Ascomycota</taxon>
        <taxon>Pezizomycotina</taxon>
        <taxon>Dothideomycetes</taxon>
        <taxon>Pleosporomycetidae</taxon>
        <taxon>Pleosporales</taxon>
        <taxon>Pleomassariaceae</taxon>
        <taxon>Pleomassaria</taxon>
    </lineage>
</organism>
<comment type="function">
    <text evidence="9">Component of the Mediator complex, a coactivator involved in the regulated transcription of nearly all RNA polymerase II-dependent genes. Mediator functions as a bridge to convey information from gene-specific regulatory proteins to the basal RNA polymerase II transcription machinery. Mediator is recruited to promoters by direct interactions with regulatory proteins and serves as a scaffold for the assembly of a functional preinitiation complex with RNA polymerase II and the general transcription factors.</text>
</comment>
<comment type="subcellular location">
    <subcellularLocation>
        <location evidence="1 9">Nucleus</location>
    </subcellularLocation>
</comment>
<comment type="subunit">
    <text evidence="9">Component of the Mediator complex.</text>
</comment>
<feature type="domain" description="Mediator complex subunit MED14 N-terminal" evidence="11">
    <location>
        <begin position="66"/>
        <end position="275"/>
    </location>
</feature>
<dbReference type="Pfam" id="PF26204">
    <property type="entry name" value="Med14_fung"/>
    <property type="match status" value="1"/>
</dbReference>
<evidence type="ECO:0000313" key="12">
    <source>
        <dbReference type="EMBL" id="KAF2704357.1"/>
    </source>
</evidence>
<evidence type="ECO:0000256" key="1">
    <source>
        <dbReference type="ARBA" id="ARBA00004123"/>
    </source>
</evidence>
<keyword evidence="4 9" id="KW-0805">Transcription regulation</keyword>
<evidence type="ECO:0000256" key="9">
    <source>
        <dbReference type="RuleBase" id="RU365082"/>
    </source>
</evidence>
<dbReference type="Proteomes" id="UP000799428">
    <property type="component" value="Unassembled WGS sequence"/>
</dbReference>
<keyword evidence="13" id="KW-1185">Reference proteome</keyword>
<evidence type="ECO:0000256" key="6">
    <source>
        <dbReference type="ARBA" id="ARBA00023163"/>
    </source>
</evidence>